<sequence>MQTLQRIRSYGRQLQYSKKFDASMLKGKPNVGERIHKRFVTEKQQVTEIQLESVEVDELITTTTSKEHSATTQQLLNPTVCSPPVVQVKIRASIESIPALLSSGASSNYISRGQLESLGLLHEIKQAPPREFTDARGNTTFADKAIDLPTVITLGSTDLEVHLICYVVPDLYEEMCLGYPFIYKYQDIFKLKDVEKMRLDEQKESHCESLERAESTRQTNISELRVEVPIETPKVQELQIDTVEAEVAEADQITNAEVSTKAEDVKAEEFTEAIPVIEVNQAANTTVVELDSNHNCSRKLMLVPVPYTDKNLVDVEIPDVAVGKKVNSVIRRSKEVGSVVSPKVRRFNYAELSSALRVLFITMTYLLLMWLTLSFFTGLLSKEMRLSFKSFGLLLLKSATPCFGSTFFLKEHTLIRRLHLLS</sequence>
<dbReference type="Gene3D" id="2.40.70.10">
    <property type="entry name" value="Acid Proteases"/>
    <property type="match status" value="1"/>
</dbReference>
<reference evidence="3" key="1">
    <citation type="submission" date="2016-04" db="EMBL/GenBank/DDBJ databases">
        <title>Comparative genomics of biotechnologically important yeasts.</title>
        <authorList>
            <consortium name="DOE Joint Genome Institute"/>
            <person name="Riley R."/>
            <person name="Haridas S."/>
            <person name="Wolfe K.H."/>
            <person name="Lopes M.R."/>
            <person name="Hittinger C.T."/>
            <person name="Goker M."/>
            <person name="Salamov A."/>
            <person name="Wisecaver J."/>
            <person name="Long T.M."/>
            <person name="Aerts A.L."/>
            <person name="Barry K."/>
            <person name="Choi C."/>
            <person name="Clum A."/>
            <person name="Coughlan A.Y."/>
            <person name="Deshpande S."/>
            <person name="Douglass A.P."/>
            <person name="Hanson S.J."/>
            <person name="Klenk H.-P."/>
            <person name="Labutti K."/>
            <person name="Lapidus A."/>
            <person name="Lindquist E."/>
            <person name="Lipzen A."/>
            <person name="Meier-Kolthoff J.P."/>
            <person name="Ohm R.A."/>
            <person name="Otillar R.P."/>
            <person name="Pangilinan J."/>
            <person name="Peng Y."/>
            <person name="Rokas A."/>
            <person name="Rosa C.A."/>
            <person name="Scheuner C."/>
            <person name="Sibirny A.A."/>
            <person name="Slot J.C."/>
            <person name="Stielow J.B."/>
            <person name="Sun H."/>
            <person name="Kurtzman C.P."/>
            <person name="Blackwell M."/>
            <person name="Grigoriev I.V."/>
            <person name="Jeffries T.W."/>
        </authorList>
    </citation>
    <scope>NUCLEOTIDE SEQUENCE [LARGE SCALE GENOMIC DNA]</scope>
    <source>
        <strain evidence="3">NRRL YB-2248</strain>
    </source>
</reference>
<name>A0A1E4SSL4_9ASCO</name>
<evidence type="ECO:0000256" key="1">
    <source>
        <dbReference type="SAM" id="Phobius"/>
    </source>
</evidence>
<dbReference type="AlphaFoldDB" id="A0A1E4SSL4"/>
<keyword evidence="1" id="KW-0812">Transmembrane</keyword>
<dbReference type="Proteomes" id="UP000094801">
    <property type="component" value="Unassembled WGS sequence"/>
</dbReference>
<dbReference type="CDD" id="cd00303">
    <property type="entry name" value="retropepsin_like"/>
    <property type="match status" value="1"/>
</dbReference>
<feature type="transmembrane region" description="Helical" evidence="1">
    <location>
        <begin position="355"/>
        <end position="379"/>
    </location>
</feature>
<dbReference type="EMBL" id="KV453885">
    <property type="protein sequence ID" value="ODV82508.1"/>
    <property type="molecule type" value="Genomic_DNA"/>
</dbReference>
<evidence type="ECO:0000313" key="3">
    <source>
        <dbReference type="Proteomes" id="UP000094801"/>
    </source>
</evidence>
<dbReference type="InterPro" id="IPR021109">
    <property type="entry name" value="Peptidase_aspartic_dom_sf"/>
</dbReference>
<gene>
    <name evidence="2" type="ORF">CANARDRAFT_178441</name>
</gene>
<proteinExistence type="predicted"/>
<protein>
    <submittedName>
        <fullName evidence="2">Uncharacterized protein</fullName>
    </submittedName>
</protein>
<keyword evidence="1" id="KW-0472">Membrane</keyword>
<keyword evidence="3" id="KW-1185">Reference proteome</keyword>
<keyword evidence="1" id="KW-1133">Transmembrane helix</keyword>
<accession>A0A1E4SSL4</accession>
<organism evidence="2 3">
    <name type="scientific">[Candida] arabinofermentans NRRL YB-2248</name>
    <dbReference type="NCBI Taxonomy" id="983967"/>
    <lineage>
        <taxon>Eukaryota</taxon>
        <taxon>Fungi</taxon>
        <taxon>Dikarya</taxon>
        <taxon>Ascomycota</taxon>
        <taxon>Saccharomycotina</taxon>
        <taxon>Pichiomycetes</taxon>
        <taxon>Pichiales</taxon>
        <taxon>Pichiaceae</taxon>
        <taxon>Ogataea</taxon>
        <taxon>Ogataea/Candida clade</taxon>
    </lineage>
</organism>
<evidence type="ECO:0000313" key="2">
    <source>
        <dbReference type="EMBL" id="ODV82508.1"/>
    </source>
</evidence>